<name>A0A9N9QE54_9HELO</name>
<evidence type="ECO:0000256" key="1">
    <source>
        <dbReference type="ARBA" id="ARBA00022737"/>
    </source>
</evidence>
<comment type="caution">
    <text evidence="3">The sequence shown here is derived from an EMBL/GenBank/DDBJ whole genome shotgun (WGS) entry which is preliminary data.</text>
</comment>
<sequence length="269" mass="30939">MLRFRQMTDRFEEISPAHRSTFDWIFQHEECSWDSFAAFLSSSLEKPYWTYGKMGSGKSTLIKFISDHPNTLLKALLEWAGTEELIIAPFFFWNLGTPLQKSHKGLLRSLLHAVLGKHPGLIKEAFPTIWKDWKDTDVDYDFSLVELKGAFSKLLAAPSNSLKICLIIGLSLSRLKLIISSRPIQSCVSVFEGCPKLRLQDLTKNDINLYIHGNLDTDPNMAHLQRKSPQDALILIEEIKQKADGVFLWVKLTRRQTLDTRITCYRYSF</sequence>
<dbReference type="OrthoDB" id="443402at2759"/>
<protein>
    <recommendedName>
        <fullName evidence="2">Nephrocystin 3-like N-terminal domain-containing protein</fullName>
    </recommendedName>
</protein>
<dbReference type="AlphaFoldDB" id="A0A9N9QE54"/>
<keyword evidence="1" id="KW-0677">Repeat</keyword>
<evidence type="ECO:0000313" key="3">
    <source>
        <dbReference type="EMBL" id="CAG8984197.1"/>
    </source>
</evidence>
<reference evidence="3" key="1">
    <citation type="submission" date="2021-07" db="EMBL/GenBank/DDBJ databases">
        <authorList>
            <person name="Durling M."/>
        </authorList>
    </citation>
    <scope>NUCLEOTIDE SEQUENCE</scope>
</reference>
<evidence type="ECO:0000259" key="2">
    <source>
        <dbReference type="Pfam" id="PF24883"/>
    </source>
</evidence>
<dbReference type="Proteomes" id="UP000701801">
    <property type="component" value="Unassembled WGS sequence"/>
</dbReference>
<dbReference type="PANTHER" id="PTHR10039:SF5">
    <property type="entry name" value="NACHT DOMAIN-CONTAINING PROTEIN"/>
    <property type="match status" value="1"/>
</dbReference>
<dbReference type="InterPro" id="IPR056884">
    <property type="entry name" value="NPHP3-like_N"/>
</dbReference>
<proteinExistence type="predicted"/>
<feature type="domain" description="Nephrocystin 3-like N-terminal" evidence="2">
    <location>
        <begin position="21"/>
        <end position="168"/>
    </location>
</feature>
<keyword evidence="4" id="KW-1185">Reference proteome</keyword>
<gene>
    <name evidence="3" type="ORF">HYALB_00004180</name>
</gene>
<evidence type="ECO:0000313" key="4">
    <source>
        <dbReference type="Proteomes" id="UP000701801"/>
    </source>
</evidence>
<organism evidence="3 4">
    <name type="scientific">Hymenoscyphus albidus</name>
    <dbReference type="NCBI Taxonomy" id="595503"/>
    <lineage>
        <taxon>Eukaryota</taxon>
        <taxon>Fungi</taxon>
        <taxon>Dikarya</taxon>
        <taxon>Ascomycota</taxon>
        <taxon>Pezizomycotina</taxon>
        <taxon>Leotiomycetes</taxon>
        <taxon>Helotiales</taxon>
        <taxon>Helotiaceae</taxon>
        <taxon>Hymenoscyphus</taxon>
    </lineage>
</organism>
<dbReference type="Pfam" id="PF24883">
    <property type="entry name" value="NPHP3_N"/>
    <property type="match status" value="1"/>
</dbReference>
<accession>A0A9N9QE54</accession>
<dbReference type="PANTHER" id="PTHR10039">
    <property type="entry name" value="AMELOGENIN"/>
    <property type="match status" value="1"/>
</dbReference>
<dbReference type="EMBL" id="CAJVRM010000753">
    <property type="protein sequence ID" value="CAG8984197.1"/>
    <property type="molecule type" value="Genomic_DNA"/>
</dbReference>